<protein>
    <recommendedName>
        <fullName evidence="7">Regulator of microtubule dynamics protein 1</fullName>
    </recommendedName>
    <alternativeName>
        <fullName evidence="8">Protein FAM82B</fullName>
    </alternativeName>
</protein>
<dbReference type="AlphaFoldDB" id="A0A7R9FRP2"/>
<dbReference type="OrthoDB" id="69711at2759"/>
<evidence type="ECO:0000256" key="7">
    <source>
        <dbReference type="ARBA" id="ARBA00039966"/>
    </source>
</evidence>
<dbReference type="PANTHER" id="PTHR16056">
    <property type="entry name" value="REGULATOR OF MICROTUBULE DYNAMICS PROTEIN"/>
    <property type="match status" value="1"/>
</dbReference>
<evidence type="ECO:0000256" key="1">
    <source>
        <dbReference type="ARBA" id="ARBA00004245"/>
    </source>
</evidence>
<evidence type="ECO:0000259" key="9">
    <source>
        <dbReference type="Pfam" id="PF00078"/>
    </source>
</evidence>
<evidence type="ECO:0000256" key="2">
    <source>
        <dbReference type="ARBA" id="ARBA00011375"/>
    </source>
</evidence>
<evidence type="ECO:0000256" key="6">
    <source>
        <dbReference type="ARBA" id="ARBA00023212"/>
    </source>
</evidence>
<evidence type="ECO:0000313" key="10">
    <source>
        <dbReference type="EMBL" id="CAD7252470.1"/>
    </source>
</evidence>
<dbReference type="InterPro" id="IPR049039">
    <property type="entry name" value="RMD1-3_a_helical_rpt"/>
</dbReference>
<dbReference type="EMBL" id="CAJPEV010004475">
    <property type="protein sequence ID" value="CAG0901838.1"/>
    <property type="molecule type" value="Genomic_DNA"/>
</dbReference>
<gene>
    <name evidence="10" type="ORF">DSTB1V02_LOCUS12228</name>
</gene>
<dbReference type="Pfam" id="PF00078">
    <property type="entry name" value="RVT_1"/>
    <property type="match status" value="1"/>
</dbReference>
<dbReference type="SUPFAM" id="SSF48452">
    <property type="entry name" value="TPR-like"/>
    <property type="match status" value="1"/>
</dbReference>
<sequence length="512" mass="58797">MGGEADYNRPFTESEVIKTILTRPNKKATGSDLLSYEHLKGSLDVTARLWTNIYNQCLKEGRIVADWKNSTTKVLYKGKDNYIRIDDGLRRTKPIAQKLGVLQGDSLSPYLFACFTWDLPSAIKTAHPSLKVKLFADDLLFTAPSREAIAKGVTFQTTCCFTEHIKNVVVRATRATFSLPNPRKLSVQAGVKLFNIKIRPILTYAIEPIWPHLKAANLHTLDRAKTTFLKRMLSLPPSASNTLVLAMCHQETLVEDLLREMNLPENMQTKQYRTEIEGKRRDIEEDFWKTPALTDQWTGPNDKIRHVLTRQALHGFHFKICKTKAFHKAKEGCDSDIDELLWRLARAAYEESKLVDEKQREKELILEAASYVRRALEVNAENAAAHKWMAILLDKTSRYEGTKATILNAYKIREHMQASLSNLHSVSFPLSQMFHYWISFPHPQRSHELNPKDATTLYLMGSWCFAIAEMPWYQRRLASAIFATPPESSFEEALEFFLKAENLDPHFYKFVL</sequence>
<keyword evidence="3" id="KW-0963">Cytoplasm</keyword>
<dbReference type="PANTHER" id="PTHR16056:SF16">
    <property type="entry name" value="REGULATOR OF MICROTUBULE DYNAMICS PROTEIN 1"/>
    <property type="match status" value="1"/>
</dbReference>
<dbReference type="InterPro" id="IPR000477">
    <property type="entry name" value="RT_dom"/>
</dbReference>
<dbReference type="Proteomes" id="UP000677054">
    <property type="component" value="Unassembled WGS sequence"/>
</dbReference>
<evidence type="ECO:0000256" key="4">
    <source>
        <dbReference type="ARBA" id="ARBA00022737"/>
    </source>
</evidence>
<evidence type="ECO:0000256" key="8">
    <source>
        <dbReference type="ARBA" id="ARBA00041958"/>
    </source>
</evidence>
<keyword evidence="11" id="KW-1185">Reference proteome</keyword>
<dbReference type="Gene3D" id="1.25.40.10">
    <property type="entry name" value="Tetratricopeptide repeat domain"/>
    <property type="match status" value="1"/>
</dbReference>
<dbReference type="GO" id="GO:0005739">
    <property type="term" value="C:mitochondrion"/>
    <property type="evidence" value="ECO:0007669"/>
    <property type="project" value="TreeGrafter"/>
</dbReference>
<comment type="subcellular location">
    <subcellularLocation>
        <location evidence="1">Cytoplasm</location>
        <location evidence="1">Cytoskeleton</location>
    </subcellularLocation>
</comment>
<dbReference type="EMBL" id="LR903992">
    <property type="protein sequence ID" value="CAD7252470.1"/>
    <property type="molecule type" value="Genomic_DNA"/>
</dbReference>
<keyword evidence="4" id="KW-0677">Repeat</keyword>
<name>A0A7R9FRP2_9CRUS</name>
<evidence type="ECO:0000256" key="3">
    <source>
        <dbReference type="ARBA" id="ARBA00022490"/>
    </source>
</evidence>
<evidence type="ECO:0000313" key="11">
    <source>
        <dbReference type="Proteomes" id="UP000677054"/>
    </source>
</evidence>
<reference evidence="10" key="1">
    <citation type="submission" date="2020-11" db="EMBL/GenBank/DDBJ databases">
        <authorList>
            <person name="Tran Van P."/>
        </authorList>
    </citation>
    <scope>NUCLEOTIDE SEQUENCE</scope>
</reference>
<evidence type="ECO:0000256" key="5">
    <source>
        <dbReference type="ARBA" id="ARBA00022803"/>
    </source>
</evidence>
<accession>A0A7R9FRP2</accession>
<organism evidence="10">
    <name type="scientific">Darwinula stevensoni</name>
    <dbReference type="NCBI Taxonomy" id="69355"/>
    <lineage>
        <taxon>Eukaryota</taxon>
        <taxon>Metazoa</taxon>
        <taxon>Ecdysozoa</taxon>
        <taxon>Arthropoda</taxon>
        <taxon>Crustacea</taxon>
        <taxon>Oligostraca</taxon>
        <taxon>Ostracoda</taxon>
        <taxon>Podocopa</taxon>
        <taxon>Podocopida</taxon>
        <taxon>Darwinulocopina</taxon>
        <taxon>Darwinuloidea</taxon>
        <taxon>Darwinulidae</taxon>
        <taxon>Darwinula</taxon>
    </lineage>
</organism>
<dbReference type="GO" id="GO:0008017">
    <property type="term" value="F:microtubule binding"/>
    <property type="evidence" value="ECO:0007669"/>
    <property type="project" value="TreeGrafter"/>
</dbReference>
<dbReference type="Pfam" id="PF21033">
    <property type="entry name" value="RMD1-3"/>
    <property type="match status" value="2"/>
</dbReference>
<feature type="domain" description="Reverse transcriptase" evidence="9">
    <location>
        <begin position="84"/>
        <end position="161"/>
    </location>
</feature>
<dbReference type="GO" id="GO:0005876">
    <property type="term" value="C:spindle microtubule"/>
    <property type="evidence" value="ECO:0007669"/>
    <property type="project" value="TreeGrafter"/>
</dbReference>
<proteinExistence type="predicted"/>
<comment type="subunit">
    <text evidence="2">Interacts with microtubules.</text>
</comment>
<dbReference type="InterPro" id="IPR011990">
    <property type="entry name" value="TPR-like_helical_dom_sf"/>
</dbReference>
<keyword evidence="5" id="KW-0802">TPR repeat</keyword>
<keyword evidence="6" id="KW-0206">Cytoskeleton</keyword>
<dbReference type="GO" id="GO:0097431">
    <property type="term" value="C:mitotic spindle pole"/>
    <property type="evidence" value="ECO:0007669"/>
    <property type="project" value="TreeGrafter"/>
</dbReference>